<feature type="transmembrane region" description="Helical" evidence="1">
    <location>
        <begin position="61"/>
        <end position="87"/>
    </location>
</feature>
<dbReference type="EMBL" id="JAEQNA010000001">
    <property type="protein sequence ID" value="MBL0419704.1"/>
    <property type="molecule type" value="Genomic_DNA"/>
</dbReference>
<organism evidence="2 3">
    <name type="scientific">Ramlibacter aurantiacus</name>
    <dbReference type="NCBI Taxonomy" id="2801330"/>
    <lineage>
        <taxon>Bacteria</taxon>
        <taxon>Pseudomonadati</taxon>
        <taxon>Pseudomonadota</taxon>
        <taxon>Betaproteobacteria</taxon>
        <taxon>Burkholderiales</taxon>
        <taxon>Comamonadaceae</taxon>
        <taxon>Ramlibacter</taxon>
    </lineage>
</organism>
<feature type="transmembrane region" description="Helical" evidence="1">
    <location>
        <begin position="139"/>
        <end position="161"/>
    </location>
</feature>
<sequence>MNEVSRLWTLLRSSLWFVPTIMVLVSIAAAVGLVEMSELVGDEMVAQWPRLLAAGADGSRAMLSAIATSMITVAGVVFSITIVALSMAASQYSPRVLRNFMRDRPTQYVLGIFVGCFAYCLVVLRTIRSSDEELGNFIPAAAVLGAMAYAFAAIALLIFFIHHVAQSIQASFIVARIADEADKAIANLFPEEIGEGPARTDPPVVVVPMAWTGIRAASEGYLTAVASDDLLSCACAQDRVVRLRPRIGDFVMRDSVVVEMSGCAPIDEAQEKLLLDAITLGRQRTVEQDPIFAIQQLVDVAVKALSPGINDPTTAALCVDRLAALLSRLARRRMPDPYRMADGKLRVIAPVPDFRDIVIRSFGAVVHHARQEPLLLARILERLRPIGEATDDPQRRRAIAWVATAIRRSLADPARSSQLMLARWQAADLAQDMRRLEPDEPA</sequence>
<keyword evidence="1" id="KW-0812">Transmembrane</keyword>
<evidence type="ECO:0000313" key="2">
    <source>
        <dbReference type="EMBL" id="MBL0419704.1"/>
    </source>
</evidence>
<keyword evidence="1" id="KW-1133">Transmembrane helix</keyword>
<comment type="caution">
    <text evidence="2">The sequence shown here is derived from an EMBL/GenBank/DDBJ whole genome shotgun (WGS) entry which is preliminary data.</text>
</comment>
<protein>
    <submittedName>
        <fullName evidence="2">DUF2254 domain-containing protein</fullName>
    </submittedName>
</protein>
<feature type="transmembrane region" description="Helical" evidence="1">
    <location>
        <begin position="15"/>
        <end position="34"/>
    </location>
</feature>
<proteinExistence type="predicted"/>
<dbReference type="Proteomes" id="UP000613011">
    <property type="component" value="Unassembled WGS sequence"/>
</dbReference>
<evidence type="ECO:0000256" key="1">
    <source>
        <dbReference type="SAM" id="Phobius"/>
    </source>
</evidence>
<gene>
    <name evidence="2" type="ORF">JI739_05010</name>
</gene>
<accession>A0A937D0Q8</accession>
<dbReference type="InterPro" id="IPR018723">
    <property type="entry name" value="DUF2254_membrane"/>
</dbReference>
<keyword evidence="1" id="KW-0472">Membrane</keyword>
<evidence type="ECO:0000313" key="3">
    <source>
        <dbReference type="Proteomes" id="UP000613011"/>
    </source>
</evidence>
<keyword evidence="3" id="KW-1185">Reference proteome</keyword>
<dbReference type="AlphaFoldDB" id="A0A937D0Q8"/>
<feature type="transmembrane region" description="Helical" evidence="1">
    <location>
        <begin position="108"/>
        <end position="127"/>
    </location>
</feature>
<dbReference type="Pfam" id="PF10011">
    <property type="entry name" value="DUF2254"/>
    <property type="match status" value="1"/>
</dbReference>
<dbReference type="RefSeq" id="WP_201682713.1">
    <property type="nucleotide sequence ID" value="NZ_JAEQNA010000001.1"/>
</dbReference>
<name>A0A937D0Q8_9BURK</name>
<reference evidence="2" key="1">
    <citation type="submission" date="2021-01" db="EMBL/GenBank/DDBJ databases">
        <title>Ramlibacter sp. strain AW1 16S ribosomal RNA gene Genome sequencing and assembly.</title>
        <authorList>
            <person name="Kang M."/>
        </authorList>
    </citation>
    <scope>NUCLEOTIDE SEQUENCE</scope>
    <source>
        <strain evidence="2">AW1</strain>
    </source>
</reference>